<accession>A0A383CIF7</accession>
<organism evidence="1">
    <name type="scientific">marine metagenome</name>
    <dbReference type="NCBI Taxonomy" id="408172"/>
    <lineage>
        <taxon>unclassified sequences</taxon>
        <taxon>metagenomes</taxon>
        <taxon>ecological metagenomes</taxon>
    </lineage>
</organism>
<sequence length="54" mass="6268">LNIKAIAKTFRCKYLKLNYKTLASKDSSIFLDKGMKLIEIKINSDRHQLENKAI</sequence>
<protein>
    <submittedName>
        <fullName evidence="1">Uncharacterized protein</fullName>
    </submittedName>
</protein>
<evidence type="ECO:0000313" key="1">
    <source>
        <dbReference type="EMBL" id="SVE31515.1"/>
    </source>
</evidence>
<feature type="non-terminal residue" evidence="1">
    <location>
        <position position="54"/>
    </location>
</feature>
<dbReference type="EMBL" id="UINC01208794">
    <property type="protein sequence ID" value="SVE31515.1"/>
    <property type="molecule type" value="Genomic_DNA"/>
</dbReference>
<feature type="non-terminal residue" evidence="1">
    <location>
        <position position="1"/>
    </location>
</feature>
<proteinExistence type="predicted"/>
<dbReference type="AlphaFoldDB" id="A0A383CIF7"/>
<gene>
    <name evidence="1" type="ORF">METZ01_LOCUS484369</name>
</gene>
<name>A0A383CIF7_9ZZZZ</name>
<reference evidence="1" key="1">
    <citation type="submission" date="2018-05" db="EMBL/GenBank/DDBJ databases">
        <authorList>
            <person name="Lanie J.A."/>
            <person name="Ng W.-L."/>
            <person name="Kazmierczak K.M."/>
            <person name="Andrzejewski T.M."/>
            <person name="Davidsen T.M."/>
            <person name="Wayne K.J."/>
            <person name="Tettelin H."/>
            <person name="Glass J.I."/>
            <person name="Rusch D."/>
            <person name="Podicherti R."/>
            <person name="Tsui H.-C.T."/>
            <person name="Winkler M.E."/>
        </authorList>
    </citation>
    <scope>NUCLEOTIDE SEQUENCE</scope>
</reference>